<dbReference type="RefSeq" id="WP_074760636.1">
    <property type="nucleotide sequence ID" value="NZ_FNRF01000002.1"/>
</dbReference>
<sequence length="287" mass="33333">MEIKIFFLRYVQSLPDLFGNEVATDGTQMLKTIMKNDFKNRKTLTFVNPRNGKHYSRHYGMMAQGGMAVINVGEFVDGNFNYAIVGINLSCRKYPPYVAIFCHNKAMHNVDMIADMVKQSMNWGLSENNISVVFEPCTERIYWEEDFVHSYLKGMADRPFNPMNDFGFEMLEEKFEAVGNEVMNNKRKSDNLLDYVHPSVNNKEKLVHWLIIQEKGKMTPKDIMRPVRFLQDKKMLYRPTMIAFNKVCHKEGLISVSSFNDYTNLAKDLFVNDEAYKGLAEQFSNAF</sequence>
<accession>A0A1H4ACA6</accession>
<dbReference type="AlphaFoldDB" id="A0A1H4ACA6"/>
<evidence type="ECO:0000313" key="1">
    <source>
        <dbReference type="EMBL" id="SEA33733.1"/>
    </source>
</evidence>
<organism evidence="1 2">
    <name type="scientific">Xylanibacter ruminicola</name>
    <name type="common">Prevotella ruminicola</name>
    <dbReference type="NCBI Taxonomy" id="839"/>
    <lineage>
        <taxon>Bacteria</taxon>
        <taxon>Pseudomonadati</taxon>
        <taxon>Bacteroidota</taxon>
        <taxon>Bacteroidia</taxon>
        <taxon>Bacteroidales</taxon>
        <taxon>Prevotellaceae</taxon>
        <taxon>Xylanibacter</taxon>
    </lineage>
</organism>
<dbReference type="OrthoDB" id="1073617at2"/>
<dbReference type="Proteomes" id="UP000182257">
    <property type="component" value="Unassembled WGS sequence"/>
</dbReference>
<proteinExistence type="predicted"/>
<gene>
    <name evidence="1" type="ORF">SAMN05216462_1158</name>
</gene>
<evidence type="ECO:0000313" key="2">
    <source>
        <dbReference type="Proteomes" id="UP000182257"/>
    </source>
</evidence>
<protein>
    <submittedName>
        <fullName evidence="1">Uncharacterized protein</fullName>
    </submittedName>
</protein>
<dbReference type="EMBL" id="FNRF01000002">
    <property type="protein sequence ID" value="SEA33733.1"/>
    <property type="molecule type" value="Genomic_DNA"/>
</dbReference>
<name>A0A1H4ACA6_XYLRU</name>
<reference evidence="1 2" key="1">
    <citation type="submission" date="2016-10" db="EMBL/GenBank/DDBJ databases">
        <authorList>
            <person name="de Groot N.N."/>
        </authorList>
    </citation>
    <scope>NUCLEOTIDE SEQUENCE [LARGE SCALE GENOMIC DNA]</scope>
    <source>
        <strain evidence="1 2">D31d</strain>
    </source>
</reference>